<dbReference type="AlphaFoldDB" id="A0A4Y2BJF5"/>
<reference evidence="1 2" key="1">
    <citation type="journal article" date="2019" name="Sci. Rep.">
        <title>Orb-weaving spider Araneus ventricosus genome elucidates the spidroin gene catalogue.</title>
        <authorList>
            <person name="Kono N."/>
            <person name="Nakamura H."/>
            <person name="Ohtoshi R."/>
            <person name="Moran D.A.P."/>
            <person name="Shinohara A."/>
            <person name="Yoshida Y."/>
            <person name="Fujiwara M."/>
            <person name="Mori M."/>
            <person name="Tomita M."/>
            <person name="Arakawa K."/>
        </authorList>
    </citation>
    <scope>NUCLEOTIDE SEQUENCE [LARGE SCALE GENOMIC DNA]</scope>
</reference>
<protein>
    <recommendedName>
        <fullName evidence="3">CCHC-type domain-containing protein</fullName>
    </recommendedName>
</protein>
<sequence>MTKRKPEDDVQAASTCKDRRINYIVIPDVPLLAKAKAALEKGCSYVKLCIESTKGSSLWLKPKEINVTFGPLTQKDDTLFLNKNRKLILVTKSLTTIEEVAKYVLSVPEANVRIIDSNIVSKYIVRDIDTDYSLEEIISDLKSQDILVSKVVRFKRKGSSDPIPIILIDEIGKTNRKDIKIGRMIFKVNKFIENPKVCFKCLRFGHTQLRCDKAKRCSNCGELHEDNCLNPTKCFRCGEAHHALDPKCKFYILEKKIINLVRDEDISFFEARKRVASQPSYASSVGATPSSSGGLSPAKSQFEELNSAILKLTDQVSALLPLFHQVENLREVNQQCIVRCAEIQGQLLNQVQENKQLKELTESQRSHIEFLQKQISLSDPSFQLHPVPSSELGLVSPPLVSFSEVGELSSTDFGSGID</sequence>
<comment type="caution">
    <text evidence="1">The sequence shown here is derived from an EMBL/GenBank/DDBJ whole genome shotgun (WGS) entry which is preliminary data.</text>
</comment>
<dbReference type="EMBL" id="BGPR01000086">
    <property type="protein sequence ID" value="GBL92412.1"/>
    <property type="molecule type" value="Genomic_DNA"/>
</dbReference>
<name>A0A4Y2BJF5_ARAVE</name>
<organism evidence="1 2">
    <name type="scientific">Araneus ventricosus</name>
    <name type="common">Orbweaver spider</name>
    <name type="synonym">Epeira ventricosa</name>
    <dbReference type="NCBI Taxonomy" id="182803"/>
    <lineage>
        <taxon>Eukaryota</taxon>
        <taxon>Metazoa</taxon>
        <taxon>Ecdysozoa</taxon>
        <taxon>Arthropoda</taxon>
        <taxon>Chelicerata</taxon>
        <taxon>Arachnida</taxon>
        <taxon>Araneae</taxon>
        <taxon>Araneomorphae</taxon>
        <taxon>Entelegynae</taxon>
        <taxon>Araneoidea</taxon>
        <taxon>Araneidae</taxon>
        <taxon>Araneus</taxon>
    </lineage>
</organism>
<keyword evidence="2" id="KW-1185">Reference proteome</keyword>
<proteinExistence type="predicted"/>
<evidence type="ECO:0000313" key="1">
    <source>
        <dbReference type="EMBL" id="GBL92412.1"/>
    </source>
</evidence>
<dbReference type="Proteomes" id="UP000499080">
    <property type="component" value="Unassembled WGS sequence"/>
</dbReference>
<evidence type="ECO:0008006" key="3">
    <source>
        <dbReference type="Google" id="ProtNLM"/>
    </source>
</evidence>
<dbReference type="OrthoDB" id="6486140at2759"/>
<evidence type="ECO:0000313" key="2">
    <source>
        <dbReference type="Proteomes" id="UP000499080"/>
    </source>
</evidence>
<accession>A0A4Y2BJF5</accession>
<gene>
    <name evidence="1" type="ORF">AVEN_174703_1</name>
</gene>